<proteinExistence type="predicted"/>
<evidence type="ECO:0000313" key="4">
    <source>
        <dbReference type="Proteomes" id="UP001597196"/>
    </source>
</evidence>
<dbReference type="PIRSF" id="PIRSF037847">
    <property type="entry name" value="NiaR"/>
    <property type="match status" value="1"/>
</dbReference>
<dbReference type="SUPFAM" id="SSF46785">
    <property type="entry name" value="Winged helix' DNA-binding domain"/>
    <property type="match status" value="1"/>
</dbReference>
<sequence>MTNAERRAQIQAALSEATEAISATTFAKRFGVSRQTVVGDIALMRAHGDQVIATPQGYQYERTASGEQQAVIVCRHTPAQTEDEMSLIVATGAALLDVAVDHPVYGELRGQLQIRTQTDITLFMAHLRQHPAKLLSELTGGVHLHTIAYSTPAQLTAVKTALRNAGYLYEEG</sequence>
<keyword evidence="4" id="KW-1185">Reference proteome</keyword>
<evidence type="ECO:0000259" key="2">
    <source>
        <dbReference type="Pfam" id="PF08279"/>
    </source>
</evidence>
<reference evidence="4" key="1">
    <citation type="journal article" date="2019" name="Int. J. Syst. Evol. Microbiol.">
        <title>The Global Catalogue of Microorganisms (GCM) 10K type strain sequencing project: providing services to taxonomists for standard genome sequencing and annotation.</title>
        <authorList>
            <consortium name="The Broad Institute Genomics Platform"/>
            <consortium name="The Broad Institute Genome Sequencing Center for Infectious Disease"/>
            <person name="Wu L."/>
            <person name="Ma J."/>
        </authorList>
    </citation>
    <scope>NUCLEOTIDE SEQUENCE [LARGE SCALE GENOMIC DNA]</scope>
    <source>
        <strain evidence="4">CCM 8980</strain>
    </source>
</reference>
<accession>A0ABW4CGD3</accession>
<feature type="domain" description="3H" evidence="1">
    <location>
        <begin position="72"/>
        <end position="168"/>
    </location>
</feature>
<dbReference type="InterPro" id="IPR026043">
    <property type="entry name" value="NadR"/>
</dbReference>
<dbReference type="Gene3D" id="1.10.10.10">
    <property type="entry name" value="Winged helix-like DNA-binding domain superfamily/Winged helix DNA-binding domain"/>
    <property type="match status" value="1"/>
</dbReference>
<protein>
    <submittedName>
        <fullName evidence="3">Transcription repressor NadR</fullName>
    </submittedName>
</protein>
<name>A0ABW4CGD3_9LACO</name>
<dbReference type="InterPro" id="IPR013196">
    <property type="entry name" value="HTH_11"/>
</dbReference>
<dbReference type="PANTHER" id="PTHR40068:SF1">
    <property type="entry name" value="TRANSCRIPTION REPRESSOR NIAR-RELATED"/>
    <property type="match status" value="1"/>
</dbReference>
<dbReference type="Proteomes" id="UP001597196">
    <property type="component" value="Unassembled WGS sequence"/>
</dbReference>
<dbReference type="RefSeq" id="WP_203626815.1">
    <property type="nucleotide sequence ID" value="NZ_BOLQ01000008.1"/>
</dbReference>
<gene>
    <name evidence="3" type="ORF">ACFQ4P_04980</name>
</gene>
<evidence type="ECO:0000313" key="3">
    <source>
        <dbReference type="EMBL" id="MFD1429598.1"/>
    </source>
</evidence>
<dbReference type="InterPro" id="IPR004173">
    <property type="entry name" value="3H_domain"/>
</dbReference>
<evidence type="ECO:0000259" key="1">
    <source>
        <dbReference type="Pfam" id="PF02829"/>
    </source>
</evidence>
<feature type="domain" description="Helix-turn-helix type 11" evidence="2">
    <location>
        <begin position="6"/>
        <end position="59"/>
    </location>
</feature>
<dbReference type="Pfam" id="PF02829">
    <property type="entry name" value="3H"/>
    <property type="match status" value="1"/>
</dbReference>
<comment type="caution">
    <text evidence="3">The sequence shown here is derived from an EMBL/GenBank/DDBJ whole genome shotgun (WGS) entry which is preliminary data.</text>
</comment>
<dbReference type="InterPro" id="IPR035922">
    <property type="entry name" value="3H_dom_sf"/>
</dbReference>
<dbReference type="InterPro" id="IPR036390">
    <property type="entry name" value="WH_DNA-bd_sf"/>
</dbReference>
<dbReference type="Gene3D" id="3.30.1340.20">
    <property type="entry name" value="3H domain"/>
    <property type="match status" value="1"/>
</dbReference>
<organism evidence="3 4">
    <name type="scientific">Lacticaseibacillus mingshuiensis</name>
    <dbReference type="NCBI Taxonomy" id="2799574"/>
    <lineage>
        <taxon>Bacteria</taxon>
        <taxon>Bacillati</taxon>
        <taxon>Bacillota</taxon>
        <taxon>Bacilli</taxon>
        <taxon>Lactobacillales</taxon>
        <taxon>Lactobacillaceae</taxon>
        <taxon>Lacticaseibacillus</taxon>
    </lineage>
</organism>
<dbReference type="SUPFAM" id="SSF75500">
    <property type="entry name" value="Putative transcriptional regulator TM1602, C-terminal domain"/>
    <property type="match status" value="1"/>
</dbReference>
<dbReference type="InterPro" id="IPR036388">
    <property type="entry name" value="WH-like_DNA-bd_sf"/>
</dbReference>
<dbReference type="EMBL" id="JBHTOC010000006">
    <property type="protein sequence ID" value="MFD1429598.1"/>
    <property type="molecule type" value="Genomic_DNA"/>
</dbReference>
<dbReference type="PANTHER" id="PTHR40068">
    <property type="entry name" value="TRANSCRIPTION REPRESSOR NIAR-RELATED"/>
    <property type="match status" value="1"/>
</dbReference>
<dbReference type="Pfam" id="PF08279">
    <property type="entry name" value="HTH_11"/>
    <property type="match status" value="1"/>
</dbReference>